<evidence type="ECO:0000256" key="5">
    <source>
        <dbReference type="ARBA" id="ARBA00012807"/>
    </source>
</evidence>
<dbReference type="PANTHER" id="PTHR46417">
    <property type="entry name" value="TRNA (GUANINE-N(1)-)-METHYLTRANSFERASE"/>
    <property type="match status" value="1"/>
</dbReference>
<evidence type="ECO:0000256" key="12">
    <source>
        <dbReference type="ARBA" id="ARBA00029736"/>
    </source>
</evidence>
<organism evidence="18 19">
    <name type="scientific">Candidatus Sungbacteria bacterium RIFCSPLOWO2_12_FULL_41_11</name>
    <dbReference type="NCBI Taxonomy" id="1802286"/>
    <lineage>
        <taxon>Bacteria</taxon>
        <taxon>Candidatus Sungiibacteriota</taxon>
    </lineage>
</organism>
<evidence type="ECO:0000256" key="14">
    <source>
        <dbReference type="ARBA" id="ARBA00047783"/>
    </source>
</evidence>
<dbReference type="PANTHER" id="PTHR46417:SF1">
    <property type="entry name" value="TRNA (GUANINE-N(1)-)-METHYLTRANSFERASE"/>
    <property type="match status" value="1"/>
</dbReference>
<comment type="function">
    <text evidence="1 15">Specifically methylates guanosine-37 in various tRNAs.</text>
</comment>
<comment type="caution">
    <text evidence="18">The sequence shown here is derived from an EMBL/GenBank/DDBJ whole genome shotgun (WGS) entry which is preliminary data.</text>
</comment>
<evidence type="ECO:0000313" key="19">
    <source>
        <dbReference type="Proteomes" id="UP000177171"/>
    </source>
</evidence>
<dbReference type="PIRSF" id="PIRSF000386">
    <property type="entry name" value="tRNA_mtase"/>
    <property type="match status" value="1"/>
</dbReference>
<dbReference type="EMBL" id="MHQY01000045">
    <property type="protein sequence ID" value="OHA12583.1"/>
    <property type="molecule type" value="Genomic_DNA"/>
</dbReference>
<evidence type="ECO:0000256" key="8">
    <source>
        <dbReference type="ARBA" id="ARBA00022603"/>
    </source>
</evidence>
<dbReference type="GO" id="GO:0005829">
    <property type="term" value="C:cytosol"/>
    <property type="evidence" value="ECO:0007669"/>
    <property type="project" value="TreeGrafter"/>
</dbReference>
<dbReference type="HAMAP" id="MF_00605">
    <property type="entry name" value="TrmD"/>
    <property type="match status" value="1"/>
</dbReference>
<evidence type="ECO:0000256" key="1">
    <source>
        <dbReference type="ARBA" id="ARBA00002634"/>
    </source>
</evidence>
<comment type="subunit">
    <text evidence="4 15">Homodimer.</text>
</comment>
<dbReference type="Proteomes" id="UP000177171">
    <property type="component" value="Unassembled WGS sequence"/>
</dbReference>
<comment type="similarity">
    <text evidence="3 15">Belongs to the RNA methyltransferase TrmD family.</text>
</comment>
<name>A0A1G2LLW4_9BACT</name>
<evidence type="ECO:0000256" key="11">
    <source>
        <dbReference type="ARBA" id="ARBA00022694"/>
    </source>
</evidence>
<dbReference type="Gene3D" id="3.40.1280.10">
    <property type="match status" value="1"/>
</dbReference>
<dbReference type="InterPro" id="IPR029028">
    <property type="entry name" value="Alpha/beta_knot_MTases"/>
</dbReference>
<reference evidence="18 19" key="1">
    <citation type="journal article" date="2016" name="Nat. Commun.">
        <title>Thousands of microbial genomes shed light on interconnected biogeochemical processes in an aquifer system.</title>
        <authorList>
            <person name="Anantharaman K."/>
            <person name="Brown C.T."/>
            <person name="Hug L.A."/>
            <person name="Sharon I."/>
            <person name="Castelle C.J."/>
            <person name="Probst A.J."/>
            <person name="Thomas B.C."/>
            <person name="Singh A."/>
            <person name="Wilkins M.J."/>
            <person name="Karaoz U."/>
            <person name="Brodie E.L."/>
            <person name="Williams K.H."/>
            <person name="Hubbard S.S."/>
            <person name="Banfield J.F."/>
        </authorList>
    </citation>
    <scope>NUCLEOTIDE SEQUENCE [LARGE SCALE GENOMIC DNA]</scope>
</reference>
<evidence type="ECO:0000256" key="16">
    <source>
        <dbReference type="PIRSR" id="PIRSR000386-1"/>
    </source>
</evidence>
<evidence type="ECO:0000259" key="17">
    <source>
        <dbReference type="Pfam" id="PF01746"/>
    </source>
</evidence>
<sequence>MKFDIITIFPEAFESYLNASMFKRAQEKKIADIRVHDLRKFAQDKHKKVDDRPYGGGPGMVLKIESIVRAIESILRNSKFKILNSEQIQNSKFKIQNSRTKIIIFSASGKQFDAKMADDFAKKYNHIIMICGHYEGVDERVKRVIHDSGFMVQELSVGPYVLTGGELPAMIVIDAVSRHIPGFLGKAESLEEKRYGIGVPVYTRPEIFKHKGKKFTVPKVLLSGAHKKIAAWRESRVRRASP</sequence>
<comment type="caution">
    <text evidence="15">Lacks conserved residue(s) required for the propagation of feature annotation.</text>
</comment>
<evidence type="ECO:0000256" key="9">
    <source>
        <dbReference type="ARBA" id="ARBA00022679"/>
    </source>
</evidence>
<dbReference type="EC" id="2.1.1.228" evidence="5 15"/>
<dbReference type="NCBIfam" id="NF000648">
    <property type="entry name" value="PRK00026.1"/>
    <property type="match status" value="1"/>
</dbReference>
<accession>A0A1G2LLW4</accession>
<dbReference type="Pfam" id="PF01746">
    <property type="entry name" value="tRNA_m1G_MT"/>
    <property type="match status" value="1"/>
</dbReference>
<dbReference type="GO" id="GO:0002939">
    <property type="term" value="P:tRNA N1-guanine methylation"/>
    <property type="evidence" value="ECO:0007669"/>
    <property type="project" value="TreeGrafter"/>
</dbReference>
<dbReference type="AlphaFoldDB" id="A0A1G2LLW4"/>
<proteinExistence type="inferred from homology"/>
<feature type="domain" description="tRNA methyltransferase TRMD/TRM10-type" evidence="17">
    <location>
        <begin position="1"/>
        <end position="237"/>
    </location>
</feature>
<keyword evidence="9 15" id="KW-0808">Transferase</keyword>
<keyword evidence="8 15" id="KW-0489">Methyltransferase</keyword>
<dbReference type="InterPro" id="IPR016009">
    <property type="entry name" value="tRNA_MeTrfase_TRMD/TRM10"/>
</dbReference>
<evidence type="ECO:0000256" key="3">
    <source>
        <dbReference type="ARBA" id="ARBA00007630"/>
    </source>
</evidence>
<keyword evidence="7 15" id="KW-0963">Cytoplasm</keyword>
<gene>
    <name evidence="15" type="primary">trmD</name>
    <name evidence="18" type="ORF">A3G49_04715</name>
</gene>
<comment type="subcellular location">
    <subcellularLocation>
        <location evidence="2 15">Cytoplasm</location>
    </subcellularLocation>
</comment>
<evidence type="ECO:0000256" key="4">
    <source>
        <dbReference type="ARBA" id="ARBA00011738"/>
    </source>
</evidence>
<keyword evidence="10 15" id="KW-0949">S-adenosyl-L-methionine</keyword>
<keyword evidence="11 15" id="KW-0819">tRNA processing</keyword>
<evidence type="ECO:0000313" key="18">
    <source>
        <dbReference type="EMBL" id="OHA12583.1"/>
    </source>
</evidence>
<evidence type="ECO:0000256" key="13">
    <source>
        <dbReference type="ARBA" id="ARBA00033392"/>
    </source>
</evidence>
<dbReference type="Gene3D" id="1.10.1270.20">
    <property type="entry name" value="tRNA(m1g37)methyltransferase, domain 2"/>
    <property type="match status" value="1"/>
</dbReference>
<dbReference type="SUPFAM" id="SSF75217">
    <property type="entry name" value="alpha/beta knot"/>
    <property type="match status" value="1"/>
</dbReference>
<evidence type="ECO:0000256" key="6">
    <source>
        <dbReference type="ARBA" id="ARBA00014679"/>
    </source>
</evidence>
<evidence type="ECO:0000256" key="2">
    <source>
        <dbReference type="ARBA" id="ARBA00004496"/>
    </source>
</evidence>
<protein>
    <recommendedName>
        <fullName evidence="6 15">tRNA (guanine-N(1)-)-methyltransferase</fullName>
        <ecNumber evidence="5 15">2.1.1.228</ecNumber>
    </recommendedName>
    <alternativeName>
        <fullName evidence="12 15">M1G-methyltransferase</fullName>
    </alternativeName>
    <alternativeName>
        <fullName evidence="13 15">tRNA [GM37] methyltransferase</fullName>
    </alternativeName>
</protein>
<evidence type="ECO:0000256" key="10">
    <source>
        <dbReference type="ARBA" id="ARBA00022691"/>
    </source>
</evidence>
<feature type="binding site" evidence="15 16">
    <location>
        <position position="132"/>
    </location>
    <ligand>
        <name>S-adenosyl-L-methionine</name>
        <dbReference type="ChEBI" id="CHEBI:59789"/>
    </ligand>
</feature>
<evidence type="ECO:0000256" key="7">
    <source>
        <dbReference type="ARBA" id="ARBA00022490"/>
    </source>
</evidence>
<dbReference type="InterPro" id="IPR023148">
    <property type="entry name" value="tRNA_m1G_MeTrfase_C_sf"/>
</dbReference>
<dbReference type="InterPro" id="IPR029026">
    <property type="entry name" value="tRNA_m1G_MTases_N"/>
</dbReference>
<evidence type="ECO:0000256" key="15">
    <source>
        <dbReference type="HAMAP-Rule" id="MF_00605"/>
    </source>
</evidence>
<comment type="catalytic activity">
    <reaction evidence="14 15">
        <text>guanosine(37) in tRNA + S-adenosyl-L-methionine = N(1)-methylguanosine(37) in tRNA + S-adenosyl-L-homocysteine + H(+)</text>
        <dbReference type="Rhea" id="RHEA:36899"/>
        <dbReference type="Rhea" id="RHEA-COMP:10145"/>
        <dbReference type="Rhea" id="RHEA-COMP:10147"/>
        <dbReference type="ChEBI" id="CHEBI:15378"/>
        <dbReference type="ChEBI" id="CHEBI:57856"/>
        <dbReference type="ChEBI" id="CHEBI:59789"/>
        <dbReference type="ChEBI" id="CHEBI:73542"/>
        <dbReference type="ChEBI" id="CHEBI:74269"/>
        <dbReference type="EC" id="2.1.1.228"/>
    </reaction>
</comment>
<dbReference type="GO" id="GO:0052906">
    <property type="term" value="F:tRNA (guanine(37)-N1)-methyltransferase activity"/>
    <property type="evidence" value="ECO:0007669"/>
    <property type="project" value="UniProtKB-UniRule"/>
</dbReference>
<dbReference type="InterPro" id="IPR002649">
    <property type="entry name" value="tRNA_m1G_MeTrfase_TrmD"/>
</dbReference>